<proteinExistence type="predicted"/>
<organism evidence="3 4">
    <name type="scientific">Heracleum sosnowskyi</name>
    <dbReference type="NCBI Taxonomy" id="360622"/>
    <lineage>
        <taxon>Eukaryota</taxon>
        <taxon>Viridiplantae</taxon>
        <taxon>Streptophyta</taxon>
        <taxon>Embryophyta</taxon>
        <taxon>Tracheophyta</taxon>
        <taxon>Spermatophyta</taxon>
        <taxon>Magnoliopsida</taxon>
        <taxon>eudicotyledons</taxon>
        <taxon>Gunneridae</taxon>
        <taxon>Pentapetalae</taxon>
        <taxon>asterids</taxon>
        <taxon>campanulids</taxon>
        <taxon>Apiales</taxon>
        <taxon>Apiaceae</taxon>
        <taxon>Apioideae</taxon>
        <taxon>apioid superclade</taxon>
        <taxon>Tordylieae</taxon>
        <taxon>Tordyliinae</taxon>
        <taxon>Heracleum</taxon>
    </lineage>
</organism>
<dbReference type="GO" id="GO:0045332">
    <property type="term" value="P:phospholipid translocation"/>
    <property type="evidence" value="ECO:0007669"/>
    <property type="project" value="TreeGrafter"/>
</dbReference>
<reference evidence="3" key="1">
    <citation type="submission" date="2023-02" db="EMBL/GenBank/DDBJ databases">
        <title>Genome of toxic invasive species Heracleum sosnowskyi carries increased number of genes despite the absence of recent whole-genome duplications.</title>
        <authorList>
            <person name="Schelkunov M."/>
            <person name="Shtratnikova V."/>
            <person name="Makarenko M."/>
            <person name="Klepikova A."/>
            <person name="Omelchenko D."/>
            <person name="Novikova G."/>
            <person name="Obukhova E."/>
            <person name="Bogdanov V."/>
            <person name="Penin A."/>
            <person name="Logacheva M."/>
        </authorList>
    </citation>
    <scope>NUCLEOTIDE SEQUENCE</scope>
    <source>
        <strain evidence="3">Hsosn_3</strain>
        <tissue evidence="3">Leaf</tissue>
    </source>
</reference>
<dbReference type="SUPFAM" id="SSF81665">
    <property type="entry name" value="Calcium ATPase, transmembrane domain M"/>
    <property type="match status" value="1"/>
</dbReference>
<dbReference type="InterPro" id="IPR023298">
    <property type="entry name" value="ATPase_P-typ_TM_dom_sf"/>
</dbReference>
<feature type="transmembrane region" description="Helical" evidence="1">
    <location>
        <begin position="80"/>
        <end position="109"/>
    </location>
</feature>
<dbReference type="GO" id="GO:0005886">
    <property type="term" value="C:plasma membrane"/>
    <property type="evidence" value="ECO:0007669"/>
    <property type="project" value="TreeGrafter"/>
</dbReference>
<accession>A0AAD8ISS0</accession>
<keyword evidence="4" id="KW-1185">Reference proteome</keyword>
<evidence type="ECO:0000256" key="1">
    <source>
        <dbReference type="SAM" id="Phobius"/>
    </source>
</evidence>
<keyword evidence="1" id="KW-0812">Transmembrane</keyword>
<comment type="caution">
    <text evidence="3">The sequence shown here is derived from an EMBL/GenBank/DDBJ whole genome shotgun (WGS) entry which is preliminary data.</text>
</comment>
<dbReference type="EMBL" id="JAUIZM010000004">
    <property type="protein sequence ID" value="KAK1389395.1"/>
    <property type="molecule type" value="Genomic_DNA"/>
</dbReference>
<dbReference type="AlphaFoldDB" id="A0AAD8ISS0"/>
<dbReference type="GO" id="GO:0140326">
    <property type="term" value="F:ATPase-coupled intramembrane lipid transporter activity"/>
    <property type="evidence" value="ECO:0007669"/>
    <property type="project" value="TreeGrafter"/>
</dbReference>
<evidence type="ECO:0000313" key="3">
    <source>
        <dbReference type="EMBL" id="KAK1389395.1"/>
    </source>
</evidence>
<dbReference type="InterPro" id="IPR032631">
    <property type="entry name" value="P-type_ATPase_N"/>
</dbReference>
<dbReference type="PANTHER" id="PTHR24092:SF150">
    <property type="entry name" value="PHOSPHOLIPID-TRANSPORTING ATPASE"/>
    <property type="match status" value="1"/>
</dbReference>
<keyword evidence="1" id="KW-1133">Transmembrane helix</keyword>
<name>A0AAD8ISS0_9APIA</name>
<feature type="domain" description="P-type ATPase N-terminal" evidence="2">
    <location>
        <begin position="35"/>
        <end position="102"/>
    </location>
</feature>
<dbReference type="PANTHER" id="PTHR24092">
    <property type="entry name" value="PROBABLE PHOSPHOLIPID-TRANSPORTING ATPASE"/>
    <property type="match status" value="1"/>
</dbReference>
<sequence>MSLHIWGCFTPHTEDADGSRPGPHQFQGPGYSRAVFCNQPQRHQKKPFKYISNYISTTKYNIITFLPKATFEQFRRVVNVYFLLAAILSLTPVTPFSAVSMIAPLAFVVGLSMA</sequence>
<reference evidence="3" key="2">
    <citation type="submission" date="2023-05" db="EMBL/GenBank/DDBJ databases">
        <authorList>
            <person name="Schelkunov M.I."/>
        </authorList>
    </citation>
    <scope>NUCLEOTIDE SEQUENCE</scope>
    <source>
        <strain evidence="3">Hsosn_3</strain>
        <tissue evidence="3">Leaf</tissue>
    </source>
</reference>
<protein>
    <submittedName>
        <fullName evidence="3">Phospholipid-transporting ATPase</fullName>
    </submittedName>
</protein>
<keyword evidence="1" id="KW-0472">Membrane</keyword>
<evidence type="ECO:0000259" key="2">
    <source>
        <dbReference type="Pfam" id="PF16209"/>
    </source>
</evidence>
<dbReference type="Proteomes" id="UP001237642">
    <property type="component" value="Unassembled WGS sequence"/>
</dbReference>
<evidence type="ECO:0000313" key="4">
    <source>
        <dbReference type="Proteomes" id="UP001237642"/>
    </source>
</evidence>
<gene>
    <name evidence="3" type="ORF">POM88_017573</name>
</gene>
<dbReference type="Pfam" id="PF16209">
    <property type="entry name" value="PhoLip_ATPase_N"/>
    <property type="match status" value="1"/>
</dbReference>